<evidence type="ECO:0000313" key="1">
    <source>
        <dbReference type="EMBL" id="KUG22728.1"/>
    </source>
</evidence>
<evidence type="ECO:0008006" key="2">
    <source>
        <dbReference type="Google" id="ProtNLM"/>
    </source>
</evidence>
<gene>
    <name evidence="1" type="ORF">ASZ90_007420</name>
</gene>
<name>A0A0W8FP77_9ZZZZ</name>
<protein>
    <recommendedName>
        <fullName evidence="2">Translation elongation factor-like protein</fullName>
    </recommendedName>
</protein>
<dbReference type="AlphaFoldDB" id="A0A0W8FP77"/>
<comment type="caution">
    <text evidence="1">The sequence shown here is derived from an EMBL/GenBank/DDBJ whole genome shotgun (WGS) entry which is preliminary data.</text>
</comment>
<dbReference type="SUPFAM" id="SSF50447">
    <property type="entry name" value="Translation proteins"/>
    <property type="match status" value="1"/>
</dbReference>
<reference evidence="1" key="1">
    <citation type="journal article" date="2015" name="Proc. Natl. Acad. Sci. U.S.A.">
        <title>Networks of energetic and metabolic interactions define dynamics in microbial communities.</title>
        <authorList>
            <person name="Embree M."/>
            <person name="Liu J.K."/>
            <person name="Al-Bassam M.M."/>
            <person name="Zengler K."/>
        </authorList>
    </citation>
    <scope>NUCLEOTIDE SEQUENCE</scope>
</reference>
<proteinExistence type="predicted"/>
<dbReference type="EMBL" id="LNQE01000941">
    <property type="protein sequence ID" value="KUG22728.1"/>
    <property type="molecule type" value="Genomic_DNA"/>
</dbReference>
<organism evidence="1">
    <name type="scientific">hydrocarbon metagenome</name>
    <dbReference type="NCBI Taxonomy" id="938273"/>
    <lineage>
        <taxon>unclassified sequences</taxon>
        <taxon>metagenomes</taxon>
        <taxon>ecological metagenomes</taxon>
    </lineage>
</organism>
<dbReference type="InterPro" id="IPR009000">
    <property type="entry name" value="Transl_B-barrel_sf"/>
</dbReference>
<accession>A0A0W8FP77</accession>
<sequence>MAEKKIGEVMKFFSKPSVAAVKITDGEVAVGDSLKFSGHTTDFIDVIQSMEVDNKSVPKAVAGDFIGIKVSDRVRHGDEVFKVIPD</sequence>
<dbReference type="Gene3D" id="2.40.30.10">
    <property type="entry name" value="Translation factors"/>
    <property type="match status" value="1"/>
</dbReference>